<reference evidence="1 2" key="1">
    <citation type="journal article" date="2018" name="Front. Plant Sci.">
        <title>Red Clover (Trifolium pratense) and Zigzag Clover (T. medium) - A Picture of Genomic Similarities and Differences.</title>
        <authorList>
            <person name="Dluhosova J."/>
            <person name="Istvanek J."/>
            <person name="Nedelnik J."/>
            <person name="Repkova J."/>
        </authorList>
    </citation>
    <scope>NUCLEOTIDE SEQUENCE [LARGE SCALE GENOMIC DNA]</scope>
    <source>
        <strain evidence="2">cv. 10/8</strain>
        <tissue evidence="1">Leaf</tissue>
    </source>
</reference>
<keyword evidence="2" id="KW-1185">Reference proteome</keyword>
<protein>
    <submittedName>
        <fullName evidence="1">Uncharacterized protein</fullName>
    </submittedName>
</protein>
<evidence type="ECO:0000313" key="1">
    <source>
        <dbReference type="EMBL" id="MCI66312.1"/>
    </source>
</evidence>
<feature type="non-terminal residue" evidence="1">
    <location>
        <position position="78"/>
    </location>
</feature>
<name>A0A392TYS6_9FABA</name>
<dbReference type="Proteomes" id="UP000265520">
    <property type="component" value="Unassembled WGS sequence"/>
</dbReference>
<evidence type="ECO:0000313" key="2">
    <source>
        <dbReference type="Proteomes" id="UP000265520"/>
    </source>
</evidence>
<accession>A0A392TYS6</accession>
<dbReference type="AlphaFoldDB" id="A0A392TYS6"/>
<proteinExistence type="predicted"/>
<organism evidence="1 2">
    <name type="scientific">Trifolium medium</name>
    <dbReference type="NCBI Taxonomy" id="97028"/>
    <lineage>
        <taxon>Eukaryota</taxon>
        <taxon>Viridiplantae</taxon>
        <taxon>Streptophyta</taxon>
        <taxon>Embryophyta</taxon>
        <taxon>Tracheophyta</taxon>
        <taxon>Spermatophyta</taxon>
        <taxon>Magnoliopsida</taxon>
        <taxon>eudicotyledons</taxon>
        <taxon>Gunneridae</taxon>
        <taxon>Pentapetalae</taxon>
        <taxon>rosids</taxon>
        <taxon>fabids</taxon>
        <taxon>Fabales</taxon>
        <taxon>Fabaceae</taxon>
        <taxon>Papilionoideae</taxon>
        <taxon>50 kb inversion clade</taxon>
        <taxon>NPAAA clade</taxon>
        <taxon>Hologalegina</taxon>
        <taxon>IRL clade</taxon>
        <taxon>Trifolieae</taxon>
        <taxon>Trifolium</taxon>
    </lineage>
</organism>
<comment type="caution">
    <text evidence="1">The sequence shown here is derived from an EMBL/GenBank/DDBJ whole genome shotgun (WGS) entry which is preliminary data.</text>
</comment>
<dbReference type="EMBL" id="LXQA010693084">
    <property type="protein sequence ID" value="MCI66312.1"/>
    <property type="molecule type" value="Genomic_DNA"/>
</dbReference>
<sequence>MGQRILPAMLSRFEYALSELLDPFNKLSSGGQSPDRLRLAPQREPWQTTAYQALPRIFSSPRHDLPPILPVPSLPCQA</sequence>